<feature type="domain" description="Thiamin pyrophosphokinase catalytic" evidence="6">
    <location>
        <begin position="24"/>
        <end position="127"/>
    </location>
</feature>
<evidence type="ECO:0000259" key="6">
    <source>
        <dbReference type="Pfam" id="PF04263"/>
    </source>
</evidence>
<feature type="domain" description="Thiamin pyrophosphokinase-like substrate-binding" evidence="7">
    <location>
        <begin position="133"/>
        <end position="201"/>
    </location>
</feature>
<keyword evidence="4" id="KW-0067">ATP-binding</keyword>
<keyword evidence="2" id="KW-0547">Nucleotide-binding</keyword>
<dbReference type="GO" id="GO:0009229">
    <property type="term" value="P:thiamine diphosphate biosynthetic process"/>
    <property type="evidence" value="ECO:0007669"/>
    <property type="project" value="InterPro"/>
</dbReference>
<dbReference type="OrthoDB" id="1132102at2"/>
<dbReference type="GO" id="GO:0016301">
    <property type="term" value="F:kinase activity"/>
    <property type="evidence" value="ECO:0007669"/>
    <property type="project" value="UniProtKB-KW"/>
</dbReference>
<dbReference type="EC" id="2.7.6.2" evidence="5"/>
<dbReference type="Gene3D" id="3.40.50.10240">
    <property type="entry name" value="Thiamin pyrophosphokinase, catalytic domain"/>
    <property type="match status" value="1"/>
</dbReference>
<sequence>MNRKWQQAVVVANGDYPTHLVPLRYINEASYLISCDGAADQLISKGIIPDFIVGDGDSISLTNKEKYSSIIKIYTEQETNDLTKAITFLMNRGYNDITIVGATGKREDHTLGNISLLMEYIQNIKVKMITDYGIFYPCIDHFQEIITLGSQVSIINFGATHLKTNSLVYPIRDFTNWWQGTLNESSKELVEIDGHGKFLVFVAFK</sequence>
<dbReference type="GO" id="GO:0004788">
    <property type="term" value="F:thiamine diphosphokinase activity"/>
    <property type="evidence" value="ECO:0007669"/>
    <property type="project" value="UniProtKB-UniRule"/>
</dbReference>
<dbReference type="AlphaFoldDB" id="F3ZSC2"/>
<evidence type="ECO:0000313" key="8">
    <source>
        <dbReference type="EMBL" id="EGJ70859.1"/>
    </source>
</evidence>
<dbReference type="InterPro" id="IPR006282">
    <property type="entry name" value="Thi_PPkinase"/>
</dbReference>
<evidence type="ECO:0000259" key="7">
    <source>
        <dbReference type="Pfam" id="PF21275"/>
    </source>
</evidence>
<dbReference type="PANTHER" id="PTHR41299">
    <property type="entry name" value="THIAMINE PYROPHOSPHOKINASE"/>
    <property type="match status" value="1"/>
</dbReference>
<dbReference type="InterPro" id="IPR036759">
    <property type="entry name" value="TPK_catalytic_sf"/>
</dbReference>
<dbReference type="CDD" id="cd07995">
    <property type="entry name" value="TPK"/>
    <property type="match status" value="1"/>
</dbReference>
<dbReference type="InterPro" id="IPR007371">
    <property type="entry name" value="TPK_catalytic"/>
</dbReference>
<dbReference type="SUPFAM" id="SSF63999">
    <property type="entry name" value="Thiamin pyrophosphokinase, catalytic domain"/>
    <property type="match status" value="1"/>
</dbReference>
<dbReference type="PANTHER" id="PTHR41299:SF1">
    <property type="entry name" value="THIAMINE PYROPHOSPHOKINASE"/>
    <property type="match status" value="1"/>
</dbReference>
<dbReference type="eggNOG" id="COG1564">
    <property type="taxonomic scope" value="Bacteria"/>
</dbReference>
<dbReference type="STRING" id="679937.Bcop_0641"/>
<keyword evidence="3 8" id="KW-0418">Kinase</keyword>
<evidence type="ECO:0000256" key="2">
    <source>
        <dbReference type="ARBA" id="ARBA00022741"/>
    </source>
</evidence>
<reference evidence="8 9" key="1">
    <citation type="journal article" date="2011" name="Stand. Genomic Sci.">
        <title>Non-contiguous finished genome sequence of Bacteroides coprosuis type strain (PC139).</title>
        <authorList>
            <person name="Land M."/>
            <person name="Held B."/>
            <person name="Gronow S."/>
            <person name="Abt B."/>
            <person name="Lucas S."/>
            <person name="Del Rio T.G."/>
            <person name="Nolan M."/>
            <person name="Tice H."/>
            <person name="Cheng J.F."/>
            <person name="Pitluck S."/>
            <person name="Liolios K."/>
            <person name="Pagani I."/>
            <person name="Ivanova N."/>
            <person name="Mavromatis K."/>
            <person name="Mikhailova N."/>
            <person name="Pati A."/>
            <person name="Tapia R."/>
            <person name="Han C."/>
            <person name="Goodwin L."/>
            <person name="Chen A."/>
            <person name="Palaniappan K."/>
            <person name="Hauser L."/>
            <person name="Brambilla E.M."/>
            <person name="Rohde M."/>
            <person name="Goker M."/>
            <person name="Detter J.C."/>
            <person name="Woyke T."/>
            <person name="Bristow J."/>
            <person name="Eisen J.A."/>
            <person name="Markowitz V."/>
            <person name="Hugenholtz P."/>
            <person name="Kyrpides N.C."/>
            <person name="Klenk H.P."/>
            <person name="Lapidus A."/>
        </authorList>
    </citation>
    <scope>NUCLEOTIDE SEQUENCE</scope>
    <source>
        <strain evidence="8 9">DSM 18011</strain>
    </source>
</reference>
<dbReference type="Pfam" id="PF04263">
    <property type="entry name" value="TPK_catalytic"/>
    <property type="match status" value="1"/>
</dbReference>
<dbReference type="EMBL" id="CM001167">
    <property type="protein sequence ID" value="EGJ70859.1"/>
    <property type="molecule type" value="Genomic_DNA"/>
</dbReference>
<evidence type="ECO:0000313" key="9">
    <source>
        <dbReference type="Proteomes" id="UP000018439"/>
    </source>
</evidence>
<protein>
    <recommendedName>
        <fullName evidence="5">Thiamine diphosphokinase</fullName>
        <ecNumber evidence="5">2.7.6.2</ecNumber>
    </recommendedName>
</protein>
<dbReference type="GO" id="GO:0005524">
    <property type="term" value="F:ATP binding"/>
    <property type="evidence" value="ECO:0007669"/>
    <property type="project" value="UniProtKB-KW"/>
</dbReference>
<dbReference type="Pfam" id="PF21275">
    <property type="entry name" value="Thi_PPkinase_C"/>
    <property type="match status" value="1"/>
</dbReference>
<keyword evidence="1" id="KW-0808">Transferase</keyword>
<name>F3ZSC2_9BACE</name>
<dbReference type="NCBIfam" id="TIGR01378">
    <property type="entry name" value="thi_PPkinase"/>
    <property type="match status" value="1"/>
</dbReference>
<accession>F3ZSC2</accession>
<evidence type="ECO:0000256" key="3">
    <source>
        <dbReference type="ARBA" id="ARBA00022777"/>
    </source>
</evidence>
<evidence type="ECO:0000256" key="5">
    <source>
        <dbReference type="NCBIfam" id="TIGR01378"/>
    </source>
</evidence>
<gene>
    <name evidence="8" type="ORF">Bcop_0641</name>
</gene>
<dbReference type="InterPro" id="IPR053149">
    <property type="entry name" value="TPK"/>
</dbReference>
<proteinExistence type="predicted"/>
<dbReference type="InterPro" id="IPR049442">
    <property type="entry name" value="Thi_PPkinase-like_C"/>
</dbReference>
<evidence type="ECO:0000256" key="4">
    <source>
        <dbReference type="ARBA" id="ARBA00022840"/>
    </source>
</evidence>
<dbReference type="GO" id="GO:0006772">
    <property type="term" value="P:thiamine metabolic process"/>
    <property type="evidence" value="ECO:0007669"/>
    <property type="project" value="UniProtKB-UniRule"/>
</dbReference>
<dbReference type="HOGENOM" id="CLU_044237_2_0_10"/>
<organism evidence="8 9">
    <name type="scientific">Bacteroides coprosuis DSM 18011</name>
    <dbReference type="NCBI Taxonomy" id="679937"/>
    <lineage>
        <taxon>Bacteria</taxon>
        <taxon>Pseudomonadati</taxon>
        <taxon>Bacteroidota</taxon>
        <taxon>Bacteroidia</taxon>
        <taxon>Bacteroidales</taxon>
        <taxon>Bacteroidaceae</taxon>
        <taxon>Bacteroides</taxon>
    </lineage>
</organism>
<evidence type="ECO:0000256" key="1">
    <source>
        <dbReference type="ARBA" id="ARBA00022679"/>
    </source>
</evidence>
<dbReference type="Proteomes" id="UP000018439">
    <property type="component" value="Chromosome"/>
</dbReference>
<keyword evidence="9" id="KW-1185">Reference proteome</keyword>